<gene>
    <name evidence="1" type="ORF">TIFTF001_027611</name>
</gene>
<protein>
    <submittedName>
        <fullName evidence="1">Uncharacterized protein</fullName>
    </submittedName>
</protein>
<organism evidence="1 2">
    <name type="scientific">Ficus carica</name>
    <name type="common">Common fig</name>
    <dbReference type="NCBI Taxonomy" id="3494"/>
    <lineage>
        <taxon>Eukaryota</taxon>
        <taxon>Viridiplantae</taxon>
        <taxon>Streptophyta</taxon>
        <taxon>Embryophyta</taxon>
        <taxon>Tracheophyta</taxon>
        <taxon>Spermatophyta</taxon>
        <taxon>Magnoliopsida</taxon>
        <taxon>eudicotyledons</taxon>
        <taxon>Gunneridae</taxon>
        <taxon>Pentapetalae</taxon>
        <taxon>rosids</taxon>
        <taxon>fabids</taxon>
        <taxon>Rosales</taxon>
        <taxon>Moraceae</taxon>
        <taxon>Ficeae</taxon>
        <taxon>Ficus</taxon>
    </lineage>
</organism>
<evidence type="ECO:0000313" key="1">
    <source>
        <dbReference type="EMBL" id="GMN58510.1"/>
    </source>
</evidence>
<accession>A0AA88DNQ5</accession>
<dbReference type="Proteomes" id="UP001187192">
    <property type="component" value="Unassembled WGS sequence"/>
</dbReference>
<name>A0AA88DNQ5_FICCA</name>
<evidence type="ECO:0000313" key="2">
    <source>
        <dbReference type="Proteomes" id="UP001187192"/>
    </source>
</evidence>
<keyword evidence="2" id="KW-1185">Reference proteome</keyword>
<sequence>MDDKSSSVKLEGWFDVRRNDSTLSQHGSLFNRAIGRIDKIPAPDIVTGRLFSDASLLVSVPFRI</sequence>
<dbReference type="AlphaFoldDB" id="A0AA88DNQ5"/>
<dbReference type="EMBL" id="BTGU01000078">
    <property type="protein sequence ID" value="GMN58510.1"/>
    <property type="molecule type" value="Genomic_DNA"/>
</dbReference>
<proteinExistence type="predicted"/>
<reference evidence="1" key="1">
    <citation type="submission" date="2023-07" db="EMBL/GenBank/DDBJ databases">
        <title>draft genome sequence of fig (Ficus carica).</title>
        <authorList>
            <person name="Takahashi T."/>
            <person name="Nishimura K."/>
        </authorList>
    </citation>
    <scope>NUCLEOTIDE SEQUENCE</scope>
</reference>
<comment type="caution">
    <text evidence="1">The sequence shown here is derived from an EMBL/GenBank/DDBJ whole genome shotgun (WGS) entry which is preliminary data.</text>
</comment>